<dbReference type="Gene3D" id="3.20.20.70">
    <property type="entry name" value="Aldolase class I"/>
    <property type="match status" value="1"/>
</dbReference>
<gene>
    <name evidence="17" type="ORF">DET45_1286</name>
</gene>
<evidence type="ECO:0000256" key="14">
    <source>
        <dbReference type="PIRSR" id="PIRSR004911-1"/>
    </source>
</evidence>
<sequence>MSDSQAVSIRPLWQQQLAQAITSPEQLGELLQLPASWVAQHREARRLFPLRVTPHFVKLMQPGDCNDPLLLQVMPHLNEFTEHPEFTKDPLAEQSNTQPGILHKYKSRVLVILKGGCAINCRYCFRRHFPYQQHSFGRSELASLVATIASDTNINEVILSGGDPLLATDEKLDEILTTLEQLPQLRRIRIHSRLPVVLPTRLTSKLAERLARSHLQAILVLHINHPREVADELAAAAQVWHQAGVTLLNQSVLLKGINDSVTCLSELSEKLFAANIMPYYLHQLDKVAGASHFAVTDEAALKLYQQLLAELPGFLVPKLVREIAGEASKTPL</sequence>
<dbReference type="GO" id="GO:0051539">
    <property type="term" value="F:4 iron, 4 sulfur cluster binding"/>
    <property type="evidence" value="ECO:0007669"/>
    <property type="project" value="UniProtKB-KW"/>
</dbReference>
<dbReference type="EMBL" id="QGTT01000028">
    <property type="protein sequence ID" value="PWW06873.1"/>
    <property type="molecule type" value="Genomic_DNA"/>
</dbReference>
<evidence type="ECO:0000256" key="11">
    <source>
        <dbReference type="ARBA" id="ARBA00023014"/>
    </source>
</evidence>
<dbReference type="PROSITE" id="PS51918">
    <property type="entry name" value="RADICAL_SAM"/>
    <property type="match status" value="1"/>
</dbReference>
<keyword evidence="10" id="KW-0408">Iron</keyword>
<evidence type="ECO:0000256" key="12">
    <source>
        <dbReference type="ARBA" id="ARBA00023235"/>
    </source>
</evidence>
<dbReference type="Proteomes" id="UP000246964">
    <property type="component" value="Unassembled WGS sequence"/>
</dbReference>
<dbReference type="PIRSF" id="PIRSF004911">
    <property type="entry name" value="DUF160"/>
    <property type="match status" value="1"/>
</dbReference>
<dbReference type="SFLD" id="SFLDS00029">
    <property type="entry name" value="Radical_SAM"/>
    <property type="match status" value="1"/>
</dbReference>
<evidence type="ECO:0000256" key="7">
    <source>
        <dbReference type="ARBA" id="ARBA00022691"/>
    </source>
</evidence>
<dbReference type="InterPro" id="IPR022462">
    <property type="entry name" value="EpmB"/>
</dbReference>
<feature type="binding site" evidence="14">
    <location>
        <position position="121"/>
    </location>
    <ligand>
        <name>[4Fe-4S] cluster</name>
        <dbReference type="ChEBI" id="CHEBI:49883"/>
        <note>4Fe-4S-S-AdoMet</note>
    </ligand>
</feature>
<dbReference type="NCBIfam" id="TIGR03821">
    <property type="entry name" value="EFP_modif_epmB"/>
    <property type="match status" value="1"/>
</dbReference>
<feature type="domain" description="Radical SAM core" evidence="16">
    <location>
        <begin position="103"/>
        <end position="326"/>
    </location>
</feature>
<dbReference type="RefSeq" id="WP_258306674.1">
    <property type="nucleotide sequence ID" value="NZ_QGTT01000028.1"/>
</dbReference>
<keyword evidence="8 14" id="KW-0479">Metal-binding</keyword>
<evidence type="ECO:0000256" key="13">
    <source>
        <dbReference type="ARBA" id="ARBA00030756"/>
    </source>
</evidence>
<evidence type="ECO:0000313" key="18">
    <source>
        <dbReference type="Proteomes" id="UP000246964"/>
    </source>
</evidence>
<dbReference type="InterPro" id="IPR058240">
    <property type="entry name" value="rSAM_sf"/>
</dbReference>
<evidence type="ECO:0000256" key="8">
    <source>
        <dbReference type="ARBA" id="ARBA00022723"/>
    </source>
</evidence>
<dbReference type="InterPro" id="IPR007197">
    <property type="entry name" value="rSAM"/>
</dbReference>
<dbReference type="NCBIfam" id="TIGR00238">
    <property type="entry name" value="KamA family radical SAM protein"/>
    <property type="match status" value="1"/>
</dbReference>
<keyword evidence="9 15" id="KW-0663">Pyridoxal phosphate</keyword>
<dbReference type="PANTHER" id="PTHR30538:SF1">
    <property type="entry name" value="L-LYSINE 2,3-AMINOMUTASE"/>
    <property type="match status" value="1"/>
</dbReference>
<evidence type="ECO:0000256" key="15">
    <source>
        <dbReference type="PIRSR" id="PIRSR603739-50"/>
    </source>
</evidence>
<feature type="modified residue" description="N6-(pyridoxal phosphate)lysine" evidence="15">
    <location>
        <position position="329"/>
    </location>
</feature>
<keyword evidence="7" id="KW-0949">S-adenosyl-L-methionine</keyword>
<keyword evidence="18" id="KW-1185">Reference proteome</keyword>
<protein>
    <recommendedName>
        <fullName evidence="5">L-lysine 2,3-aminomutase</fullName>
    </recommendedName>
    <alternativeName>
        <fullName evidence="13">EF-P post-translational modification enzyme B</fullName>
    </alternativeName>
</protein>
<organism evidence="17 18">
    <name type="scientific">Pseudidiomarina maritima</name>
    <dbReference type="NCBI Taxonomy" id="519453"/>
    <lineage>
        <taxon>Bacteria</taxon>
        <taxon>Pseudomonadati</taxon>
        <taxon>Pseudomonadota</taxon>
        <taxon>Gammaproteobacteria</taxon>
        <taxon>Alteromonadales</taxon>
        <taxon>Idiomarinaceae</taxon>
        <taxon>Pseudidiomarina</taxon>
    </lineage>
</organism>
<evidence type="ECO:0000259" key="16">
    <source>
        <dbReference type="PROSITE" id="PS51918"/>
    </source>
</evidence>
<evidence type="ECO:0000313" key="17">
    <source>
        <dbReference type="EMBL" id="PWW06873.1"/>
    </source>
</evidence>
<keyword evidence="12" id="KW-0413">Isomerase</keyword>
<keyword evidence="11 14" id="KW-0411">Iron-sulfur</keyword>
<dbReference type="SFLD" id="SFLDF00314">
    <property type="entry name" value="L-lysine_2_3-aminomutase_(yjeK"/>
    <property type="match status" value="1"/>
</dbReference>
<dbReference type="SUPFAM" id="SSF102114">
    <property type="entry name" value="Radical SAM enzymes"/>
    <property type="match status" value="1"/>
</dbReference>
<feature type="binding site" evidence="14">
    <location>
        <position position="117"/>
    </location>
    <ligand>
        <name>[4Fe-4S] cluster</name>
        <dbReference type="ChEBI" id="CHEBI:49883"/>
        <note>4Fe-4S-S-AdoMet</note>
    </ligand>
</feature>
<evidence type="ECO:0000256" key="2">
    <source>
        <dbReference type="ARBA" id="ARBA00001933"/>
    </source>
</evidence>
<keyword evidence="6 14" id="KW-0004">4Fe-4S</keyword>
<dbReference type="GO" id="GO:0016853">
    <property type="term" value="F:isomerase activity"/>
    <property type="evidence" value="ECO:0007669"/>
    <property type="project" value="UniProtKB-KW"/>
</dbReference>
<comment type="catalytic activity">
    <reaction evidence="1">
        <text>L-lysine = D-beta-lysine</text>
        <dbReference type="Rhea" id="RHEA:44148"/>
        <dbReference type="ChEBI" id="CHEBI:32551"/>
        <dbReference type="ChEBI" id="CHEBI:84138"/>
    </reaction>
</comment>
<evidence type="ECO:0000256" key="9">
    <source>
        <dbReference type="ARBA" id="ARBA00022898"/>
    </source>
</evidence>
<dbReference type="CDD" id="cd01335">
    <property type="entry name" value="Radical_SAM"/>
    <property type="match status" value="1"/>
</dbReference>
<evidence type="ECO:0000256" key="4">
    <source>
        <dbReference type="ARBA" id="ARBA00008703"/>
    </source>
</evidence>
<dbReference type="InterPro" id="IPR003739">
    <property type="entry name" value="Lys_aminomutase/Glu_NH3_mut"/>
</dbReference>
<feature type="binding site" evidence="14">
    <location>
        <position position="124"/>
    </location>
    <ligand>
        <name>[4Fe-4S] cluster</name>
        <dbReference type="ChEBI" id="CHEBI:49883"/>
        <note>4Fe-4S-S-AdoMet</note>
    </ligand>
</feature>
<reference evidence="17 18" key="1">
    <citation type="submission" date="2018-05" db="EMBL/GenBank/DDBJ databases">
        <title>Freshwater and sediment microbial communities from various areas in North America, analyzing microbe dynamics in response to fracking.</title>
        <authorList>
            <person name="Lamendella R."/>
        </authorList>
    </citation>
    <scope>NUCLEOTIDE SEQUENCE [LARGE SCALE GENOMIC DNA]</scope>
    <source>
        <strain evidence="17 18">125B1</strain>
    </source>
</reference>
<name>A0A317PXC5_9GAMM</name>
<dbReference type="Pfam" id="PF04055">
    <property type="entry name" value="Radical_SAM"/>
    <property type="match status" value="1"/>
</dbReference>
<comment type="cofactor">
    <cofactor evidence="3">
        <name>[4Fe-4S] cluster</name>
        <dbReference type="ChEBI" id="CHEBI:49883"/>
    </cofactor>
</comment>
<comment type="similarity">
    <text evidence="4">Belongs to the radical SAM superfamily. KamA family.</text>
</comment>
<comment type="cofactor">
    <cofactor evidence="2 15">
        <name>pyridoxal 5'-phosphate</name>
        <dbReference type="ChEBI" id="CHEBI:597326"/>
    </cofactor>
</comment>
<proteinExistence type="inferred from homology"/>
<evidence type="ECO:0000256" key="6">
    <source>
        <dbReference type="ARBA" id="ARBA00022485"/>
    </source>
</evidence>
<dbReference type="AlphaFoldDB" id="A0A317PXC5"/>
<evidence type="ECO:0000256" key="10">
    <source>
        <dbReference type="ARBA" id="ARBA00023004"/>
    </source>
</evidence>
<dbReference type="SFLD" id="SFLDG01070">
    <property type="entry name" value="PLP-dependent"/>
    <property type="match status" value="1"/>
</dbReference>
<dbReference type="InterPro" id="IPR013785">
    <property type="entry name" value="Aldolase_TIM"/>
</dbReference>
<dbReference type="GO" id="GO:0046872">
    <property type="term" value="F:metal ion binding"/>
    <property type="evidence" value="ECO:0007669"/>
    <property type="project" value="UniProtKB-KW"/>
</dbReference>
<accession>A0A317PXC5</accession>
<evidence type="ECO:0000256" key="3">
    <source>
        <dbReference type="ARBA" id="ARBA00001966"/>
    </source>
</evidence>
<dbReference type="PANTHER" id="PTHR30538">
    <property type="entry name" value="LYSINE 2,3-AMINOMUTASE-RELATED"/>
    <property type="match status" value="1"/>
</dbReference>
<evidence type="ECO:0000256" key="1">
    <source>
        <dbReference type="ARBA" id="ARBA00001352"/>
    </source>
</evidence>
<comment type="caution">
    <text evidence="17">The sequence shown here is derived from an EMBL/GenBank/DDBJ whole genome shotgun (WGS) entry which is preliminary data.</text>
</comment>
<evidence type="ECO:0000256" key="5">
    <source>
        <dbReference type="ARBA" id="ARBA00022363"/>
    </source>
</evidence>